<accession>A0AAU9BPA6</accession>
<name>A0AAU9BPA6_9ENTR</name>
<proteinExistence type="predicted"/>
<organism evidence="1 2">
    <name type="scientific">Enterobacter roggenkampii</name>
    <dbReference type="NCBI Taxonomy" id="1812935"/>
    <lineage>
        <taxon>Bacteria</taxon>
        <taxon>Pseudomonadati</taxon>
        <taxon>Pseudomonadota</taxon>
        <taxon>Gammaproteobacteria</taxon>
        <taxon>Enterobacterales</taxon>
        <taxon>Enterobacteriaceae</taxon>
        <taxon>Enterobacter</taxon>
        <taxon>Enterobacter cloacae complex</taxon>
    </lineage>
</organism>
<evidence type="ECO:0008006" key="3">
    <source>
        <dbReference type="Google" id="ProtNLM"/>
    </source>
</evidence>
<dbReference type="RefSeq" id="WP_086813121.1">
    <property type="nucleotide sequence ID" value="NZ_AP023447.1"/>
</dbReference>
<evidence type="ECO:0000313" key="1">
    <source>
        <dbReference type="EMBL" id="BCL43711.1"/>
    </source>
</evidence>
<evidence type="ECO:0000313" key="2">
    <source>
        <dbReference type="Proteomes" id="UP000595858"/>
    </source>
</evidence>
<dbReference type="Proteomes" id="UP000595858">
    <property type="component" value="Chromosome"/>
</dbReference>
<sequence>MISKFKKSTKIVAFFGLYILNGIAITPSQARTSESIHFSNGGSASLQQNEQSTKPSIIDILPRLYTTEEVYARFQEHEFRATNDFKKCRLMVTGKIKKISAATFSKNPLVTLHIPDSSEGLKFFFENTEYNNNTVAALNVGDTVIISGWNARPGTFGGIFFDDSQIMTKMVSKKKRQMLALNGGIYDREICHK</sequence>
<gene>
    <name evidence="1" type="ORF">OIPHN260_32130</name>
</gene>
<reference evidence="1" key="1">
    <citation type="journal article" date="2020" name="J Glob Antimicrob Resist">
        <title>Genomic characterization of clinical Enterobacter roggenkampii co-harboring blaIMP-1- and blaGES-5-encoding IncP6 and mcr-9-encoding IncHI2 plasmids isolated in Japan.</title>
        <authorList>
            <person name="Umeda K."/>
            <person name="Nakamura H."/>
            <person name="Fukuda A."/>
            <person name="Matsumoto Y."/>
            <person name="Motooka D."/>
            <person name="Nakamura S."/>
            <person name="Yasui Y."/>
            <person name="Yoshida H."/>
            <person name="Kawahara R."/>
        </authorList>
    </citation>
    <scope>NUCLEOTIDE SEQUENCE</scope>
    <source>
        <strain evidence="1">OIPH-N260</strain>
    </source>
</reference>
<protein>
    <recommendedName>
        <fullName evidence="3">tRNA_anti-like</fullName>
    </recommendedName>
</protein>
<dbReference type="AlphaFoldDB" id="A0AAU9BPA6"/>
<dbReference type="EMBL" id="AP023447">
    <property type="protein sequence ID" value="BCL43711.1"/>
    <property type="molecule type" value="Genomic_DNA"/>
</dbReference>